<dbReference type="EMBL" id="BARV01029356">
    <property type="protein sequence ID" value="GAI43975.1"/>
    <property type="molecule type" value="Genomic_DNA"/>
</dbReference>
<comment type="caution">
    <text evidence="1">The sequence shown here is derived from an EMBL/GenBank/DDBJ whole genome shotgun (WGS) entry which is preliminary data.</text>
</comment>
<dbReference type="SUPFAM" id="SSF53822">
    <property type="entry name" value="Periplasmic binding protein-like I"/>
    <property type="match status" value="1"/>
</dbReference>
<gene>
    <name evidence="1" type="ORF">S06H3_46825</name>
</gene>
<reference evidence="1" key="1">
    <citation type="journal article" date="2014" name="Front. Microbiol.">
        <title>High frequency of phylogenetically diverse reductive dehalogenase-homologous genes in deep subseafloor sedimentary metagenomes.</title>
        <authorList>
            <person name="Kawai M."/>
            <person name="Futagami T."/>
            <person name="Toyoda A."/>
            <person name="Takaki Y."/>
            <person name="Nishi S."/>
            <person name="Hori S."/>
            <person name="Arai W."/>
            <person name="Tsubouchi T."/>
            <person name="Morono Y."/>
            <person name="Uchiyama I."/>
            <person name="Ito T."/>
            <person name="Fujiyama A."/>
            <person name="Inagaki F."/>
            <person name="Takami H."/>
        </authorList>
    </citation>
    <scope>NUCLEOTIDE SEQUENCE</scope>
    <source>
        <strain evidence="1">Expedition CK06-06</strain>
    </source>
</reference>
<protein>
    <recommendedName>
        <fullName evidence="2">Periplasmic binding protein/LacI sugar binding domain-containing protein</fullName>
    </recommendedName>
</protein>
<evidence type="ECO:0008006" key="2">
    <source>
        <dbReference type="Google" id="ProtNLM"/>
    </source>
</evidence>
<proteinExistence type="predicted"/>
<evidence type="ECO:0000313" key="1">
    <source>
        <dbReference type="EMBL" id="GAI43975.1"/>
    </source>
</evidence>
<dbReference type="AlphaFoldDB" id="X1PYR2"/>
<accession>X1PYR2</accession>
<dbReference type="Gene3D" id="3.40.50.2300">
    <property type="match status" value="1"/>
</dbReference>
<name>X1PYR2_9ZZZZ</name>
<dbReference type="InterPro" id="IPR028082">
    <property type="entry name" value="Peripla_BP_I"/>
</dbReference>
<organism evidence="1">
    <name type="scientific">marine sediment metagenome</name>
    <dbReference type="NCBI Taxonomy" id="412755"/>
    <lineage>
        <taxon>unclassified sequences</taxon>
        <taxon>metagenomes</taxon>
        <taxon>ecological metagenomes</taxon>
    </lineage>
</organism>
<sequence>MINRNVDGLIIEPTRSALPSPNIRYFHKLTEKGIPFVMIDSYFDELNPSHVCVENFFMYNEVRTTVYAKKRSIDC</sequence>